<evidence type="ECO:0000313" key="2">
    <source>
        <dbReference type="Proteomes" id="UP001163321"/>
    </source>
</evidence>
<evidence type="ECO:0000313" key="1">
    <source>
        <dbReference type="EMBL" id="KAI9919327.1"/>
    </source>
</evidence>
<name>A0ACC0WKN9_9STRA</name>
<comment type="caution">
    <text evidence="1">The sequence shown here is derived from an EMBL/GenBank/DDBJ whole genome shotgun (WGS) entry which is preliminary data.</text>
</comment>
<protein>
    <submittedName>
        <fullName evidence="1">Uncharacterized protein</fullName>
    </submittedName>
</protein>
<organism evidence="1 2">
    <name type="scientific">Peronosclerospora sorghi</name>
    <dbReference type="NCBI Taxonomy" id="230839"/>
    <lineage>
        <taxon>Eukaryota</taxon>
        <taxon>Sar</taxon>
        <taxon>Stramenopiles</taxon>
        <taxon>Oomycota</taxon>
        <taxon>Peronosporomycetes</taxon>
        <taxon>Peronosporales</taxon>
        <taxon>Peronosporaceae</taxon>
        <taxon>Peronosclerospora</taxon>
    </lineage>
</organism>
<reference evidence="1 2" key="1">
    <citation type="journal article" date="2022" name="bioRxiv">
        <title>The genome of the oomycete Peronosclerospora sorghi, a cosmopolitan pathogen of maize and sorghum, is inflated with dispersed pseudogenes.</title>
        <authorList>
            <person name="Fletcher K."/>
            <person name="Martin F."/>
            <person name="Isakeit T."/>
            <person name="Cavanaugh K."/>
            <person name="Magill C."/>
            <person name="Michelmore R."/>
        </authorList>
    </citation>
    <scope>NUCLEOTIDE SEQUENCE [LARGE SCALE GENOMIC DNA]</scope>
    <source>
        <strain evidence="1">P6</strain>
    </source>
</reference>
<sequence>MCLYNTIEKTCKKLLHIVLLITPPCVIDSVRHNDLSNASAAKYAKLGVELAAAKNVHVLDLHTYFNKTYPDETVRKIYFIDGLHFSKKRQQGDFMLLGIVIDHMFDKYVLNKFSRWQLTDWHGLFPYHAKRSGHTDKFELESELNLSSSAAHRRLQQSHV</sequence>
<keyword evidence="2" id="KW-1185">Reference proteome</keyword>
<dbReference type="Proteomes" id="UP001163321">
    <property type="component" value="Chromosome 11"/>
</dbReference>
<proteinExistence type="predicted"/>
<dbReference type="EMBL" id="CM047590">
    <property type="protein sequence ID" value="KAI9919327.1"/>
    <property type="molecule type" value="Genomic_DNA"/>
</dbReference>
<gene>
    <name evidence="1" type="ORF">PsorP6_017738</name>
</gene>
<accession>A0ACC0WKN9</accession>